<evidence type="ECO:0000256" key="2">
    <source>
        <dbReference type="SAM" id="Phobius"/>
    </source>
</evidence>
<feature type="region of interest" description="Disordered" evidence="1">
    <location>
        <begin position="1"/>
        <end position="36"/>
    </location>
</feature>
<name>A0A7X0HCU9_9ACTN</name>
<keyword evidence="2" id="KW-0472">Membrane</keyword>
<dbReference type="RefSeq" id="WP_185028509.1">
    <property type="nucleotide sequence ID" value="NZ_BNBN01000004.1"/>
</dbReference>
<feature type="transmembrane region" description="Helical" evidence="2">
    <location>
        <begin position="38"/>
        <end position="59"/>
    </location>
</feature>
<proteinExistence type="predicted"/>
<keyword evidence="2" id="KW-0812">Transmembrane</keyword>
<evidence type="ECO:0000313" key="4">
    <source>
        <dbReference type="Proteomes" id="UP000540423"/>
    </source>
</evidence>
<evidence type="ECO:0000313" key="3">
    <source>
        <dbReference type="EMBL" id="MBB6435219.1"/>
    </source>
</evidence>
<keyword evidence="2" id="KW-1133">Transmembrane helix</keyword>
<reference evidence="3 4" key="1">
    <citation type="submission" date="2020-08" db="EMBL/GenBank/DDBJ databases">
        <title>Genomic Encyclopedia of Type Strains, Phase IV (KMG-IV): sequencing the most valuable type-strain genomes for metagenomic binning, comparative biology and taxonomic classification.</title>
        <authorList>
            <person name="Goeker M."/>
        </authorList>
    </citation>
    <scope>NUCLEOTIDE SEQUENCE [LARGE SCALE GENOMIC DNA]</scope>
    <source>
        <strain evidence="3 4">DSM 40141</strain>
    </source>
</reference>
<comment type="caution">
    <text evidence="3">The sequence shown here is derived from an EMBL/GenBank/DDBJ whole genome shotgun (WGS) entry which is preliminary data.</text>
</comment>
<evidence type="ECO:0008006" key="5">
    <source>
        <dbReference type="Google" id="ProtNLM"/>
    </source>
</evidence>
<evidence type="ECO:0000256" key="1">
    <source>
        <dbReference type="SAM" id="MobiDB-lite"/>
    </source>
</evidence>
<dbReference type="Proteomes" id="UP000540423">
    <property type="component" value="Unassembled WGS sequence"/>
</dbReference>
<organism evidence="3 4">
    <name type="scientific">Streptomyces candidus</name>
    <dbReference type="NCBI Taxonomy" id="67283"/>
    <lineage>
        <taxon>Bacteria</taxon>
        <taxon>Bacillati</taxon>
        <taxon>Actinomycetota</taxon>
        <taxon>Actinomycetes</taxon>
        <taxon>Kitasatosporales</taxon>
        <taxon>Streptomycetaceae</taxon>
        <taxon>Streptomyces</taxon>
    </lineage>
</organism>
<gene>
    <name evidence="3" type="ORF">HNQ79_001670</name>
</gene>
<keyword evidence="4" id="KW-1185">Reference proteome</keyword>
<protein>
    <recommendedName>
        <fullName evidence="5">DUF3558 domain-containing protein</fullName>
    </recommendedName>
</protein>
<sequence>MISEPELVGGADVSPPLETLHSGGDPAPRTQEEPRRPWLWAVGGAVLASALWAGGLYAFERDGGPDQRGYGVTAETCEKAPLSAITERFGARDRPADSSERFEDPAYDRSVCQIGLKSTDQHTQGWPTTYRAGLVIEQHRRTDPGPELEARLTAGEYGTKPDVTPVEGLGDRAFHLTFTEDYYVQDDRQLVVQDGGVVLVLSIDGSVDFEGEGEEVTPTYAGVPELLESDMRELMTMLKK</sequence>
<dbReference type="AlphaFoldDB" id="A0A7X0HCU9"/>
<dbReference type="EMBL" id="JACHEM010000003">
    <property type="protein sequence ID" value="MBB6435219.1"/>
    <property type="molecule type" value="Genomic_DNA"/>
</dbReference>
<accession>A0A7X0HCU9</accession>